<evidence type="ECO:0000256" key="6">
    <source>
        <dbReference type="SAM" id="MobiDB-lite"/>
    </source>
</evidence>
<dbReference type="OrthoDB" id="525686at2759"/>
<dbReference type="InterPro" id="IPR007770">
    <property type="entry name" value="DMP"/>
</dbReference>
<dbReference type="PANTHER" id="PTHR31621:SF6">
    <property type="entry name" value="PROTEIN DMP7"/>
    <property type="match status" value="1"/>
</dbReference>
<evidence type="ECO:0000256" key="5">
    <source>
        <dbReference type="ARBA" id="ARBA00023136"/>
    </source>
</evidence>
<dbReference type="GO" id="GO:0005737">
    <property type="term" value="C:cytoplasm"/>
    <property type="evidence" value="ECO:0007669"/>
    <property type="project" value="UniProtKB-ARBA"/>
</dbReference>
<dbReference type="GO" id="GO:0016020">
    <property type="term" value="C:membrane"/>
    <property type="evidence" value="ECO:0007669"/>
    <property type="project" value="UniProtKB-SubCell"/>
</dbReference>
<comment type="subcellular location">
    <subcellularLocation>
        <location evidence="1">Membrane</location>
        <topology evidence="1">Multi-pass membrane protein</topology>
    </subcellularLocation>
</comment>
<dbReference type="GO" id="GO:0010256">
    <property type="term" value="P:endomembrane system organization"/>
    <property type="evidence" value="ECO:0007669"/>
    <property type="project" value="TreeGrafter"/>
</dbReference>
<evidence type="ECO:0000256" key="2">
    <source>
        <dbReference type="ARBA" id="ARBA00008707"/>
    </source>
</evidence>
<dbReference type="Proteomes" id="UP000325577">
    <property type="component" value="Linkage Group LG4"/>
</dbReference>
<sequence>MKIKVENEASNGAALEEQRQPLLEDQPIAEKPKKIPAQKAMRKTFKGTTHLANFSPQVIFLHSKFYLPFSHIRNNVAPLDERGKVIYGLAMFRGMWVIDGSVTIPLDEIAKYGLRYIDFFHGIKSILVFGAITMFDQNVVKCFYPTPSEEAQELFVALPIGICVICSLLFVVCPST</sequence>
<keyword evidence="4 7" id="KW-1133">Transmembrane helix</keyword>
<evidence type="ECO:0000313" key="9">
    <source>
        <dbReference type="Proteomes" id="UP000325577"/>
    </source>
</evidence>
<feature type="transmembrane region" description="Helical" evidence="7">
    <location>
        <begin position="116"/>
        <end position="135"/>
    </location>
</feature>
<accession>A0A5J5A4H5</accession>
<feature type="transmembrane region" description="Helical" evidence="7">
    <location>
        <begin position="155"/>
        <end position="173"/>
    </location>
</feature>
<comment type="similarity">
    <text evidence="2">Belongs to the plant DMP1 protein family.</text>
</comment>
<keyword evidence="9" id="KW-1185">Reference proteome</keyword>
<keyword evidence="5 7" id="KW-0472">Membrane</keyword>
<dbReference type="EMBL" id="CM018047">
    <property type="protein sequence ID" value="KAA8524321.1"/>
    <property type="molecule type" value="Genomic_DNA"/>
</dbReference>
<dbReference type="PANTHER" id="PTHR31621">
    <property type="entry name" value="PROTEIN DMP3"/>
    <property type="match status" value="1"/>
</dbReference>
<evidence type="ECO:0000313" key="8">
    <source>
        <dbReference type="EMBL" id="KAA8524321.1"/>
    </source>
</evidence>
<dbReference type="AlphaFoldDB" id="A0A5J5A4H5"/>
<gene>
    <name evidence="8" type="ORF">F0562_010744</name>
</gene>
<evidence type="ECO:0000256" key="3">
    <source>
        <dbReference type="ARBA" id="ARBA00022692"/>
    </source>
</evidence>
<evidence type="ECO:0000256" key="7">
    <source>
        <dbReference type="SAM" id="Phobius"/>
    </source>
</evidence>
<evidence type="ECO:0000256" key="1">
    <source>
        <dbReference type="ARBA" id="ARBA00004141"/>
    </source>
</evidence>
<feature type="region of interest" description="Disordered" evidence="6">
    <location>
        <begin position="1"/>
        <end position="37"/>
    </location>
</feature>
<keyword evidence="3 7" id="KW-0812">Transmembrane</keyword>
<protein>
    <submittedName>
        <fullName evidence="8">Uncharacterized protein</fullName>
    </submittedName>
</protein>
<name>A0A5J5A4H5_9ASTE</name>
<reference evidence="8 9" key="1">
    <citation type="submission" date="2019-09" db="EMBL/GenBank/DDBJ databases">
        <title>A chromosome-level genome assembly of the Chinese tupelo Nyssa sinensis.</title>
        <authorList>
            <person name="Yang X."/>
            <person name="Kang M."/>
            <person name="Yang Y."/>
            <person name="Xiong H."/>
            <person name="Wang M."/>
            <person name="Zhang Z."/>
            <person name="Wang Z."/>
            <person name="Wu H."/>
            <person name="Ma T."/>
            <person name="Liu J."/>
            <person name="Xi Z."/>
        </authorList>
    </citation>
    <scope>NUCLEOTIDE SEQUENCE [LARGE SCALE GENOMIC DNA]</scope>
    <source>
        <strain evidence="8">J267</strain>
        <tissue evidence="8">Leaf</tissue>
    </source>
</reference>
<organism evidence="8 9">
    <name type="scientific">Nyssa sinensis</name>
    <dbReference type="NCBI Taxonomy" id="561372"/>
    <lineage>
        <taxon>Eukaryota</taxon>
        <taxon>Viridiplantae</taxon>
        <taxon>Streptophyta</taxon>
        <taxon>Embryophyta</taxon>
        <taxon>Tracheophyta</taxon>
        <taxon>Spermatophyta</taxon>
        <taxon>Magnoliopsida</taxon>
        <taxon>eudicotyledons</taxon>
        <taxon>Gunneridae</taxon>
        <taxon>Pentapetalae</taxon>
        <taxon>asterids</taxon>
        <taxon>Cornales</taxon>
        <taxon>Nyssaceae</taxon>
        <taxon>Nyssa</taxon>
    </lineage>
</organism>
<evidence type="ECO:0000256" key="4">
    <source>
        <dbReference type="ARBA" id="ARBA00022989"/>
    </source>
</evidence>
<proteinExistence type="inferred from homology"/>
<dbReference type="Pfam" id="PF05078">
    <property type="entry name" value="DUF679"/>
    <property type="match status" value="1"/>
</dbReference>